<dbReference type="InterPro" id="IPR004636">
    <property type="entry name" value="AcOrn/SuccOrn_fam"/>
</dbReference>
<dbReference type="Gene3D" id="3.90.1150.10">
    <property type="entry name" value="Aspartate Aminotransferase, domain 1"/>
    <property type="match status" value="1"/>
</dbReference>
<keyword evidence="5" id="KW-0055">Arginine biosynthesis</keyword>
<accession>A0A1H3RC70</accession>
<evidence type="ECO:0000256" key="1">
    <source>
        <dbReference type="ARBA" id="ARBA00022576"/>
    </source>
</evidence>
<dbReference type="PIRSF" id="PIRSF000521">
    <property type="entry name" value="Transaminase_4ab_Lys_Orn"/>
    <property type="match status" value="1"/>
</dbReference>
<keyword evidence="2 5" id="KW-0028">Amino-acid biosynthesis</keyword>
<feature type="modified residue" description="N6-(pyridoxal phosphate)lysine" evidence="5">
    <location>
        <position position="254"/>
    </location>
</feature>
<feature type="binding site" evidence="5">
    <location>
        <position position="283"/>
    </location>
    <ligand>
        <name>pyridoxal 5'-phosphate</name>
        <dbReference type="ChEBI" id="CHEBI:597326"/>
    </ligand>
</feature>
<organism evidence="6 7">
    <name type="scientific">Evansella caseinilytica</name>
    <dbReference type="NCBI Taxonomy" id="1503961"/>
    <lineage>
        <taxon>Bacteria</taxon>
        <taxon>Bacillati</taxon>
        <taxon>Bacillota</taxon>
        <taxon>Bacilli</taxon>
        <taxon>Bacillales</taxon>
        <taxon>Bacillaceae</taxon>
        <taxon>Evansella</taxon>
    </lineage>
</organism>
<feature type="binding site" evidence="5">
    <location>
        <position position="140"/>
    </location>
    <ligand>
        <name>pyridoxal 5'-phosphate</name>
        <dbReference type="ChEBI" id="CHEBI:597326"/>
    </ligand>
</feature>
<feature type="binding site" evidence="5">
    <location>
        <position position="143"/>
    </location>
    <ligand>
        <name>N(2)-acetyl-L-ornithine</name>
        <dbReference type="ChEBI" id="CHEBI:57805"/>
    </ligand>
</feature>
<dbReference type="OrthoDB" id="9807885at2"/>
<proteinExistence type="inferred from homology"/>
<dbReference type="CDD" id="cd00610">
    <property type="entry name" value="OAT_like"/>
    <property type="match status" value="1"/>
</dbReference>
<evidence type="ECO:0000256" key="3">
    <source>
        <dbReference type="ARBA" id="ARBA00022679"/>
    </source>
</evidence>
<keyword evidence="4 5" id="KW-0663">Pyridoxal phosphate</keyword>
<sequence>MSDKLATAEQAQATTLMSTYQRFPITIVKGKGCSVWDDQGMEYLDFASGIGTCNLGHVPEAVEKQVANQLSQLWHCSNLYHHPAQQELADLLTTNSFGDEVFLCNSGAEANEAAIKLARRYAQKVKGTNAYEVVTFTQSFHGRTLGTLSATGQAKIQDGFAPLLPGFRCLPYNDSAALEELVTPETCAVLLELVQGEGGVHPAEKEWIEQLAAICQENDLLLMVDEVQTGIGRTGKLFAYEHYGIEPDVMSLAKGLGSGFPLGAVVAKKHVAKAFVPGTHGTTFGGNPLASTAGLATMTHLLGENIVQQAETQGSYLAGKLQQMKQKYQCIQAIRGLGLMQGIVLDGTVQAKEIITKGLEQGVLLLPAGPDVVRLLPPLIITTEEIDQAVAVLENIFGEIESGESE</sequence>
<dbReference type="NCBIfam" id="NF002325">
    <property type="entry name" value="PRK01278.1"/>
    <property type="match status" value="1"/>
</dbReference>
<comment type="miscellaneous">
    <text evidence="5">May also have succinyldiaminopimelate aminotransferase activity, thus carrying out the corresponding step in lysine biosynthesis.</text>
</comment>
<dbReference type="GO" id="GO:0042802">
    <property type="term" value="F:identical protein binding"/>
    <property type="evidence" value="ECO:0007669"/>
    <property type="project" value="TreeGrafter"/>
</dbReference>
<dbReference type="NCBIfam" id="NF002797">
    <property type="entry name" value="PRK02936.1"/>
    <property type="match status" value="1"/>
</dbReference>
<keyword evidence="1 5" id="KW-0032">Aminotransferase</keyword>
<feature type="binding site" evidence="5">
    <location>
        <position position="282"/>
    </location>
    <ligand>
        <name>N(2)-acetyl-L-ornithine</name>
        <dbReference type="ChEBI" id="CHEBI:57805"/>
    </ligand>
</feature>
<dbReference type="PANTHER" id="PTHR11986:SF79">
    <property type="entry name" value="ACETYLORNITHINE AMINOTRANSFERASE, MITOCHONDRIAL"/>
    <property type="match status" value="1"/>
</dbReference>
<reference evidence="7" key="1">
    <citation type="submission" date="2016-10" db="EMBL/GenBank/DDBJ databases">
        <authorList>
            <person name="Varghese N."/>
            <person name="Submissions S."/>
        </authorList>
    </citation>
    <scope>NUCLEOTIDE SEQUENCE [LARGE SCALE GENOMIC DNA]</scope>
    <source>
        <strain evidence="7">SP</strain>
    </source>
</reference>
<dbReference type="STRING" id="1503961.SAMN05421736_10838"/>
<name>A0A1H3RC70_9BACI</name>
<dbReference type="EC" id="2.6.1.11" evidence="5"/>
<dbReference type="GO" id="GO:0030170">
    <property type="term" value="F:pyridoxal phosphate binding"/>
    <property type="evidence" value="ECO:0007669"/>
    <property type="project" value="InterPro"/>
</dbReference>
<dbReference type="FunFam" id="3.40.640.10:FF:000004">
    <property type="entry name" value="Acetylornithine aminotransferase"/>
    <property type="match status" value="1"/>
</dbReference>
<dbReference type="InterPro" id="IPR015421">
    <property type="entry name" value="PyrdxlP-dep_Trfase_major"/>
</dbReference>
<evidence type="ECO:0000313" key="6">
    <source>
        <dbReference type="EMBL" id="SDZ23257.1"/>
    </source>
</evidence>
<dbReference type="InterPro" id="IPR015424">
    <property type="entry name" value="PyrdxlP-dep_Trfase"/>
</dbReference>
<dbReference type="GO" id="GO:0003992">
    <property type="term" value="F:N2-acetyl-L-ornithine:2-oxoglutarate 5-aminotransferase activity"/>
    <property type="evidence" value="ECO:0007669"/>
    <property type="project" value="UniProtKB-UniRule"/>
</dbReference>
<evidence type="ECO:0000256" key="2">
    <source>
        <dbReference type="ARBA" id="ARBA00022605"/>
    </source>
</evidence>
<dbReference type="Gene3D" id="3.40.640.10">
    <property type="entry name" value="Type I PLP-dependent aspartate aminotransferase-like (Major domain)"/>
    <property type="match status" value="1"/>
</dbReference>
<dbReference type="NCBIfam" id="TIGR00707">
    <property type="entry name" value="argD"/>
    <property type="match status" value="1"/>
</dbReference>
<keyword evidence="5" id="KW-0963">Cytoplasm</keyword>
<comment type="similarity">
    <text evidence="5">Belongs to the class-III pyridoxal-phosphate-dependent aminotransferase family. ArgD subfamily.</text>
</comment>
<dbReference type="GO" id="GO:0005737">
    <property type="term" value="C:cytoplasm"/>
    <property type="evidence" value="ECO:0007669"/>
    <property type="project" value="UniProtKB-SubCell"/>
</dbReference>
<comment type="pathway">
    <text evidence="5">Amino-acid biosynthesis; L-arginine biosynthesis; N(2)-acetyl-L-ornithine from L-glutamate: step 4/4.</text>
</comment>
<dbReference type="EMBL" id="FNPI01000008">
    <property type="protein sequence ID" value="SDZ23257.1"/>
    <property type="molecule type" value="Genomic_DNA"/>
</dbReference>
<gene>
    <name evidence="5" type="primary">argD</name>
    <name evidence="6" type="ORF">SAMN05421736_10838</name>
</gene>
<evidence type="ECO:0000256" key="4">
    <source>
        <dbReference type="ARBA" id="ARBA00022898"/>
    </source>
</evidence>
<feature type="binding site" evidence="5">
    <location>
        <begin position="225"/>
        <end position="228"/>
    </location>
    <ligand>
        <name>pyridoxal 5'-phosphate</name>
        <dbReference type="ChEBI" id="CHEBI:597326"/>
    </ligand>
</feature>
<dbReference type="InterPro" id="IPR015422">
    <property type="entry name" value="PyrdxlP-dep_Trfase_small"/>
</dbReference>
<keyword evidence="7" id="KW-1185">Reference proteome</keyword>
<dbReference type="Pfam" id="PF00202">
    <property type="entry name" value="Aminotran_3"/>
    <property type="match status" value="1"/>
</dbReference>
<dbReference type="InterPro" id="IPR050103">
    <property type="entry name" value="Class-III_PLP-dep_AT"/>
</dbReference>
<comment type="cofactor">
    <cofactor evidence="5">
        <name>pyridoxal 5'-phosphate</name>
        <dbReference type="ChEBI" id="CHEBI:597326"/>
    </cofactor>
    <text evidence="5">Binds 1 pyridoxal phosphate per subunit.</text>
</comment>
<dbReference type="HAMAP" id="MF_01107">
    <property type="entry name" value="ArgD_aminotrans_3"/>
    <property type="match status" value="1"/>
</dbReference>
<comment type="catalytic activity">
    <reaction evidence="5">
        <text>N(2)-acetyl-L-ornithine + 2-oxoglutarate = N-acetyl-L-glutamate 5-semialdehyde + L-glutamate</text>
        <dbReference type="Rhea" id="RHEA:18049"/>
        <dbReference type="ChEBI" id="CHEBI:16810"/>
        <dbReference type="ChEBI" id="CHEBI:29123"/>
        <dbReference type="ChEBI" id="CHEBI:29985"/>
        <dbReference type="ChEBI" id="CHEBI:57805"/>
        <dbReference type="EC" id="2.6.1.11"/>
    </reaction>
</comment>
<dbReference type="Proteomes" id="UP000198935">
    <property type="component" value="Unassembled WGS sequence"/>
</dbReference>
<dbReference type="PROSITE" id="PS00600">
    <property type="entry name" value="AA_TRANSFER_CLASS_3"/>
    <property type="match status" value="1"/>
</dbReference>
<keyword evidence="3 5" id="KW-0808">Transferase</keyword>
<dbReference type="UniPathway" id="UPA00068">
    <property type="reaction ID" value="UER00109"/>
</dbReference>
<dbReference type="SUPFAM" id="SSF53383">
    <property type="entry name" value="PLP-dependent transferases"/>
    <property type="match status" value="1"/>
</dbReference>
<evidence type="ECO:0000313" key="7">
    <source>
        <dbReference type="Proteomes" id="UP000198935"/>
    </source>
</evidence>
<dbReference type="PANTHER" id="PTHR11986">
    <property type="entry name" value="AMINOTRANSFERASE CLASS III"/>
    <property type="match status" value="1"/>
</dbReference>
<protein>
    <recommendedName>
        <fullName evidence="5">Acetylornithine aminotransferase</fullName>
        <shortName evidence="5">ACOAT</shortName>
        <ecNumber evidence="5">2.6.1.11</ecNumber>
    </recommendedName>
</protein>
<evidence type="ECO:0000256" key="5">
    <source>
        <dbReference type="HAMAP-Rule" id="MF_01107"/>
    </source>
</evidence>
<dbReference type="GO" id="GO:0006526">
    <property type="term" value="P:L-arginine biosynthetic process"/>
    <property type="evidence" value="ECO:0007669"/>
    <property type="project" value="UniProtKB-UniRule"/>
</dbReference>
<comment type="subcellular location">
    <subcellularLocation>
        <location evidence="5">Cytoplasm</location>
    </subcellularLocation>
</comment>
<dbReference type="InterPro" id="IPR005814">
    <property type="entry name" value="Aminotrans_3"/>
</dbReference>
<dbReference type="InterPro" id="IPR049704">
    <property type="entry name" value="Aminotrans_3_PPA_site"/>
</dbReference>
<dbReference type="AlphaFoldDB" id="A0A1H3RC70"/>
<feature type="binding site" evidence="5">
    <location>
        <begin position="107"/>
        <end position="108"/>
    </location>
    <ligand>
        <name>pyridoxal 5'-phosphate</name>
        <dbReference type="ChEBI" id="CHEBI:597326"/>
    </ligand>
</feature>
<comment type="subunit">
    <text evidence="5">Homodimer.</text>
</comment>